<evidence type="ECO:0000313" key="2">
    <source>
        <dbReference type="Proteomes" id="UP001234178"/>
    </source>
</evidence>
<dbReference type="Proteomes" id="UP001234178">
    <property type="component" value="Unassembled WGS sequence"/>
</dbReference>
<sequence length="107" mass="12803">MQALDNNKTSRWVSWHERDQSASIHYVDGSRNWSCLMEFQYNTRHLRLIFIQVLRIQGHKSGRNRGNDDHLIFSRIYKFSASVLLFRFTFAENQNHNSPIDHILLRT</sequence>
<dbReference type="EMBL" id="JAOYFB010000038">
    <property type="protein sequence ID" value="KAK4025989.1"/>
    <property type="molecule type" value="Genomic_DNA"/>
</dbReference>
<proteinExistence type="predicted"/>
<accession>A0ABR0ALL9</accession>
<protein>
    <submittedName>
        <fullName evidence="1">Uncharacterized protein</fullName>
    </submittedName>
</protein>
<comment type="caution">
    <text evidence="1">The sequence shown here is derived from an EMBL/GenBank/DDBJ whole genome shotgun (WGS) entry which is preliminary data.</text>
</comment>
<evidence type="ECO:0000313" key="1">
    <source>
        <dbReference type="EMBL" id="KAK4025989.1"/>
    </source>
</evidence>
<reference evidence="1 2" key="1">
    <citation type="journal article" date="2023" name="Nucleic Acids Res.">
        <title>The hologenome of Daphnia magna reveals possible DNA methylation and microbiome-mediated evolution of the host genome.</title>
        <authorList>
            <person name="Chaturvedi A."/>
            <person name="Li X."/>
            <person name="Dhandapani V."/>
            <person name="Marshall H."/>
            <person name="Kissane S."/>
            <person name="Cuenca-Cambronero M."/>
            <person name="Asole G."/>
            <person name="Calvet F."/>
            <person name="Ruiz-Romero M."/>
            <person name="Marangio P."/>
            <person name="Guigo R."/>
            <person name="Rago D."/>
            <person name="Mirbahai L."/>
            <person name="Eastwood N."/>
            <person name="Colbourne J.K."/>
            <person name="Zhou J."/>
            <person name="Mallon E."/>
            <person name="Orsini L."/>
        </authorList>
    </citation>
    <scope>NUCLEOTIDE SEQUENCE [LARGE SCALE GENOMIC DNA]</scope>
    <source>
        <strain evidence="1">LRV0_1</strain>
    </source>
</reference>
<keyword evidence="2" id="KW-1185">Reference proteome</keyword>
<gene>
    <name evidence="1" type="ORF">OUZ56_015018</name>
</gene>
<organism evidence="1 2">
    <name type="scientific">Daphnia magna</name>
    <dbReference type="NCBI Taxonomy" id="35525"/>
    <lineage>
        <taxon>Eukaryota</taxon>
        <taxon>Metazoa</taxon>
        <taxon>Ecdysozoa</taxon>
        <taxon>Arthropoda</taxon>
        <taxon>Crustacea</taxon>
        <taxon>Branchiopoda</taxon>
        <taxon>Diplostraca</taxon>
        <taxon>Cladocera</taxon>
        <taxon>Anomopoda</taxon>
        <taxon>Daphniidae</taxon>
        <taxon>Daphnia</taxon>
    </lineage>
</organism>
<name>A0ABR0ALL9_9CRUS</name>